<keyword evidence="8" id="KW-1185">Reference proteome</keyword>
<dbReference type="PRINTS" id="PR00081">
    <property type="entry name" value="GDHRDH"/>
</dbReference>
<evidence type="ECO:0000259" key="6">
    <source>
        <dbReference type="SMART" id="SM00822"/>
    </source>
</evidence>
<evidence type="ECO:0000256" key="1">
    <source>
        <dbReference type="ARBA" id="ARBA00006484"/>
    </source>
</evidence>
<dbReference type="AlphaFoldDB" id="A0A6I6MQ02"/>
<dbReference type="GO" id="GO:0016020">
    <property type="term" value="C:membrane"/>
    <property type="evidence" value="ECO:0007669"/>
    <property type="project" value="TreeGrafter"/>
</dbReference>
<dbReference type="PROSITE" id="PS00061">
    <property type="entry name" value="ADH_SHORT"/>
    <property type="match status" value="1"/>
</dbReference>
<evidence type="ECO:0000256" key="5">
    <source>
        <dbReference type="RuleBase" id="RU000363"/>
    </source>
</evidence>
<comment type="similarity">
    <text evidence="1 5">Belongs to the short-chain dehydrogenases/reductases (SDR) family.</text>
</comment>
<dbReference type="PRINTS" id="PR00080">
    <property type="entry name" value="SDRFAMILY"/>
</dbReference>
<dbReference type="SMART" id="SM00822">
    <property type="entry name" value="PKS_KR"/>
    <property type="match status" value="1"/>
</dbReference>
<dbReference type="KEGG" id="tsv:DSM104635_01749"/>
<dbReference type="InterPro" id="IPR036291">
    <property type="entry name" value="NAD(P)-bd_dom_sf"/>
</dbReference>
<dbReference type="Pfam" id="PF00106">
    <property type="entry name" value="adh_short"/>
    <property type="match status" value="1"/>
</dbReference>
<reference evidence="8" key="1">
    <citation type="submission" date="2019-12" db="EMBL/GenBank/DDBJ databases">
        <title>Complete genome of Terracaulis silvestris 0127_4.</title>
        <authorList>
            <person name="Vieira S."/>
            <person name="Riedel T."/>
            <person name="Sproer C."/>
            <person name="Pascual J."/>
            <person name="Boedeker C."/>
            <person name="Overmann J."/>
        </authorList>
    </citation>
    <scope>NUCLEOTIDE SEQUENCE [LARGE SCALE GENOMIC DNA]</scope>
    <source>
        <strain evidence="8">0127_4</strain>
    </source>
</reference>
<feature type="domain" description="Ketoreductase" evidence="6">
    <location>
        <begin position="6"/>
        <end position="186"/>
    </location>
</feature>
<evidence type="ECO:0000313" key="7">
    <source>
        <dbReference type="EMBL" id="QGZ94914.1"/>
    </source>
</evidence>
<keyword evidence="2 7" id="KW-0560">Oxidoreductase</keyword>
<dbReference type="RefSeq" id="WP_158765814.1">
    <property type="nucleotide sequence ID" value="NZ_CP047045.1"/>
</dbReference>
<accession>A0A6I6MQ02</accession>
<dbReference type="EC" id="1.1.1.175" evidence="3"/>
<dbReference type="InterPro" id="IPR002347">
    <property type="entry name" value="SDR_fam"/>
</dbReference>
<protein>
    <recommendedName>
        <fullName evidence="4">D-xylose 1-dehydrogenase</fullName>
        <ecNumber evidence="3">1.1.1.175</ecNumber>
    </recommendedName>
</protein>
<dbReference type="EMBL" id="CP047045">
    <property type="protein sequence ID" value="QGZ94914.1"/>
    <property type="molecule type" value="Genomic_DNA"/>
</dbReference>
<dbReference type="InterPro" id="IPR020904">
    <property type="entry name" value="Sc_DH/Rdtase_CS"/>
</dbReference>
<dbReference type="Proteomes" id="UP000431269">
    <property type="component" value="Chromosome"/>
</dbReference>
<dbReference type="CDD" id="cd05233">
    <property type="entry name" value="SDR_c"/>
    <property type="match status" value="1"/>
</dbReference>
<name>A0A6I6MQ02_9CAUL</name>
<evidence type="ECO:0000256" key="3">
    <source>
        <dbReference type="ARBA" id="ARBA00066641"/>
    </source>
</evidence>
<evidence type="ECO:0000313" key="8">
    <source>
        <dbReference type="Proteomes" id="UP000431269"/>
    </source>
</evidence>
<dbReference type="PANTHER" id="PTHR44196">
    <property type="entry name" value="DEHYDROGENASE/REDUCTASE SDR FAMILY MEMBER 7B"/>
    <property type="match status" value="1"/>
</dbReference>
<dbReference type="PANTHER" id="PTHR44196:SF1">
    <property type="entry name" value="DEHYDROGENASE_REDUCTASE SDR FAMILY MEMBER 7B"/>
    <property type="match status" value="1"/>
</dbReference>
<evidence type="ECO:0000256" key="2">
    <source>
        <dbReference type="ARBA" id="ARBA00023002"/>
    </source>
</evidence>
<dbReference type="SUPFAM" id="SSF51735">
    <property type="entry name" value="NAD(P)-binding Rossmann-fold domains"/>
    <property type="match status" value="1"/>
</dbReference>
<proteinExistence type="inferred from homology"/>
<dbReference type="FunFam" id="3.40.50.720:FF:000084">
    <property type="entry name" value="Short-chain dehydrogenase reductase"/>
    <property type="match status" value="1"/>
</dbReference>
<dbReference type="Gene3D" id="3.40.50.720">
    <property type="entry name" value="NAD(P)-binding Rossmann-like Domain"/>
    <property type="match status" value="1"/>
</dbReference>
<evidence type="ECO:0000256" key="4">
    <source>
        <dbReference type="ARBA" id="ARBA00069939"/>
    </source>
</evidence>
<organism evidence="7 8">
    <name type="scientific">Terricaulis silvestris</name>
    <dbReference type="NCBI Taxonomy" id="2686094"/>
    <lineage>
        <taxon>Bacteria</taxon>
        <taxon>Pseudomonadati</taxon>
        <taxon>Pseudomonadota</taxon>
        <taxon>Alphaproteobacteria</taxon>
        <taxon>Caulobacterales</taxon>
        <taxon>Caulobacteraceae</taxon>
        <taxon>Terricaulis</taxon>
    </lineage>
</organism>
<dbReference type="InterPro" id="IPR057326">
    <property type="entry name" value="KR_dom"/>
</dbReference>
<sequence length="231" mass="24006">MELKGKTVLVTGASRGLGRACAIAFAKSGAQIVGTGRDASALAETAAALEALGAQFQLAEIDVTDEAEVIGLVQSLDRIDVLVNNAGIARVAPLLDCSTDEVREIFNINVLGAFIVMREAARKMADQGAGDIINIASDGALRGLPRMSAYAASKHALLGLSRSARLELRPLGIRVLCVCPGAINTTILGEGVEGAINSESLAQLIVRLTEAHRDLVCSELLVQSADLGMAM</sequence>
<gene>
    <name evidence="7" type="primary">gdhIV</name>
    <name evidence="7" type="ORF">DSM104635_01749</name>
</gene>
<dbReference type="GO" id="GO:0047838">
    <property type="term" value="F:D-xylose 1-dehydrogenase (NAD+) activity"/>
    <property type="evidence" value="ECO:0007669"/>
    <property type="project" value="UniProtKB-EC"/>
</dbReference>